<comment type="similarity">
    <text evidence="1">Belongs to the aspartyl/asparaginyl beta-hydroxylase family.</text>
</comment>
<evidence type="ECO:0000256" key="3">
    <source>
        <dbReference type="ARBA" id="ARBA00023002"/>
    </source>
</evidence>
<dbReference type="Gene3D" id="2.60.120.330">
    <property type="entry name" value="B-lactam Antibiotic, Isopenicillin N Synthase, Chain"/>
    <property type="match status" value="1"/>
</dbReference>
<dbReference type="InterPro" id="IPR051821">
    <property type="entry name" value="Asp/Asn_beta-hydroxylase"/>
</dbReference>
<organism evidence="5 6">
    <name type="scientific">Candidatus Phycosocius bacilliformis</name>
    <dbReference type="NCBI Taxonomy" id="1445552"/>
    <lineage>
        <taxon>Bacteria</taxon>
        <taxon>Pseudomonadati</taxon>
        <taxon>Pseudomonadota</taxon>
        <taxon>Alphaproteobacteria</taxon>
        <taxon>Caulobacterales</taxon>
        <taxon>Caulobacterales incertae sedis</taxon>
        <taxon>Candidatus Phycosocius</taxon>
    </lineage>
</organism>
<keyword evidence="3" id="KW-0560">Oxidoreductase</keyword>
<dbReference type="PANTHER" id="PTHR46332">
    <property type="entry name" value="ASPARTATE BETA-HYDROXYLASE DOMAIN-CONTAINING PROTEIN 2"/>
    <property type="match status" value="1"/>
</dbReference>
<protein>
    <recommendedName>
        <fullName evidence="4">Aspartyl/asparaginy/proline hydroxylase domain-containing protein</fullName>
    </recommendedName>
</protein>
<sequence>MSAQIEAWVAQAERAANSGQWSEAERLWHQVANAQPDHGLAQHRLGIHAFQRAAFAEAEAHLMRAATLIPQDPMVALMLANVRREMGQVEGELAALQLALSADPYFYPALLAKGGLYERQGRLKLAAVTYRNVLKIAPPESQWPPSLADHLRRARKLVTDYQEAMAIKLFEAVGGEASLSSQWREAVSIMAGQTRPYHADCNQLHVPRLPAIPFFDPSDFAWVSSLEAQTGAITDELRAALANKQQDFQPYINYRPGDPVNQWAELNQSTRWSTLSLWRGGIPDLENQAACPQTSAALQAVDMAAIGGLCPNAMFSALAPHTEIPPHHGETNARLVVHLPLIVPDKCLYRVGFEQRRWEVGKVLIFDDTLEHMARNDSDELRVVLIFDVWNPLLSQGERELVQALTQAARSFGAD</sequence>
<dbReference type="OrthoDB" id="21665at2"/>
<evidence type="ECO:0000256" key="1">
    <source>
        <dbReference type="ARBA" id="ARBA00007730"/>
    </source>
</evidence>
<keyword evidence="6" id="KW-1185">Reference proteome</keyword>
<name>A0A2P2ECV5_9PROT</name>
<keyword evidence="2" id="KW-0223">Dioxygenase</keyword>
<dbReference type="SMART" id="SM00028">
    <property type="entry name" value="TPR"/>
    <property type="match status" value="4"/>
</dbReference>
<comment type="caution">
    <text evidence="5">The sequence shown here is derived from an EMBL/GenBank/DDBJ whole genome shotgun (WGS) entry which is preliminary data.</text>
</comment>
<dbReference type="EMBL" id="BFBR01000008">
    <property type="protein sequence ID" value="GBF58893.1"/>
    <property type="molecule type" value="Genomic_DNA"/>
</dbReference>
<reference evidence="5 6" key="1">
    <citation type="journal article" date="2018" name="Genome Announc.">
        <title>Draft Genome Sequence of "Candidatus Phycosocius bacilliformis," an Alphaproteobacterial Ectosymbiont of the Hydrocarbon-Producing Green Alga Botryococcus braunii.</title>
        <authorList>
            <person name="Tanabe Y."/>
            <person name="Yamaguchi H."/>
            <person name="Watanabe M.M."/>
        </authorList>
    </citation>
    <scope>NUCLEOTIDE SEQUENCE [LARGE SCALE GENOMIC DNA]</scope>
    <source>
        <strain evidence="5 6">BOTRYCO-2</strain>
    </source>
</reference>
<accession>A0A2P2ECV5</accession>
<dbReference type="RefSeq" id="WP_108985745.1">
    <property type="nucleotide sequence ID" value="NZ_BFBR01000008.1"/>
</dbReference>
<dbReference type="Proteomes" id="UP000245086">
    <property type="component" value="Unassembled WGS sequence"/>
</dbReference>
<evidence type="ECO:0000313" key="5">
    <source>
        <dbReference type="EMBL" id="GBF58893.1"/>
    </source>
</evidence>
<dbReference type="SUPFAM" id="SSF48452">
    <property type="entry name" value="TPR-like"/>
    <property type="match status" value="1"/>
</dbReference>
<dbReference type="InterPro" id="IPR007803">
    <property type="entry name" value="Asp/Arg/Pro-Hydrxlase"/>
</dbReference>
<gene>
    <name evidence="5" type="ORF">PbB2_02582</name>
</gene>
<dbReference type="InterPro" id="IPR011990">
    <property type="entry name" value="TPR-like_helical_dom_sf"/>
</dbReference>
<dbReference type="AlphaFoldDB" id="A0A2P2ECV5"/>
<feature type="domain" description="Aspartyl/asparaginy/proline hydroxylase" evidence="4">
    <location>
        <begin position="228"/>
        <end position="392"/>
    </location>
</feature>
<dbReference type="Gene3D" id="1.25.40.10">
    <property type="entry name" value="Tetratricopeptide repeat domain"/>
    <property type="match status" value="1"/>
</dbReference>
<evidence type="ECO:0000313" key="6">
    <source>
        <dbReference type="Proteomes" id="UP000245086"/>
    </source>
</evidence>
<dbReference type="InterPro" id="IPR019734">
    <property type="entry name" value="TPR_rpt"/>
</dbReference>
<dbReference type="Pfam" id="PF05118">
    <property type="entry name" value="Asp_Arg_Hydrox"/>
    <property type="match status" value="1"/>
</dbReference>
<evidence type="ECO:0000256" key="2">
    <source>
        <dbReference type="ARBA" id="ARBA00022964"/>
    </source>
</evidence>
<evidence type="ECO:0000259" key="4">
    <source>
        <dbReference type="Pfam" id="PF05118"/>
    </source>
</evidence>
<proteinExistence type="inferred from homology"/>
<dbReference type="InterPro" id="IPR027443">
    <property type="entry name" value="IPNS-like_sf"/>
</dbReference>
<dbReference type="GO" id="GO:0051213">
    <property type="term" value="F:dioxygenase activity"/>
    <property type="evidence" value="ECO:0007669"/>
    <property type="project" value="UniProtKB-KW"/>
</dbReference>
<dbReference type="GO" id="GO:0016020">
    <property type="term" value="C:membrane"/>
    <property type="evidence" value="ECO:0007669"/>
    <property type="project" value="TreeGrafter"/>
</dbReference>
<dbReference type="SUPFAM" id="SSF51197">
    <property type="entry name" value="Clavaminate synthase-like"/>
    <property type="match status" value="1"/>
</dbReference>
<dbReference type="PANTHER" id="PTHR46332:SF5">
    <property type="entry name" value="ASPARTATE BETA-HYDROXYLASE DOMAIN CONTAINING 2"/>
    <property type="match status" value="1"/>
</dbReference>